<evidence type="ECO:0000313" key="5">
    <source>
        <dbReference type="Proteomes" id="UP000053660"/>
    </source>
</evidence>
<dbReference type="PANTHER" id="PTHR15704:SF7">
    <property type="entry name" value="SUPERKILLER COMPLEX PROTEIN 3"/>
    <property type="match status" value="1"/>
</dbReference>
<keyword evidence="5" id="KW-1185">Reference proteome</keyword>
<dbReference type="Gene3D" id="1.25.40.10">
    <property type="entry name" value="Tetratricopeptide repeat domain"/>
    <property type="match status" value="1"/>
</dbReference>
<dbReference type="OrthoDB" id="5870670at2759"/>
<evidence type="ECO:0000256" key="2">
    <source>
        <dbReference type="ARBA" id="ARBA00022803"/>
    </source>
</evidence>
<keyword evidence="2" id="KW-0802">TPR repeat</keyword>
<dbReference type="InterPro" id="IPR039226">
    <property type="entry name" value="Ski3/TTC37"/>
</dbReference>
<accession>A0A0B1SY01</accession>
<dbReference type="GO" id="GO:0006401">
    <property type="term" value="P:RNA catabolic process"/>
    <property type="evidence" value="ECO:0007669"/>
    <property type="project" value="InterPro"/>
</dbReference>
<dbReference type="EMBL" id="KN555891">
    <property type="protein sequence ID" value="KHJ88402.1"/>
    <property type="molecule type" value="Genomic_DNA"/>
</dbReference>
<proteinExistence type="predicted"/>
<dbReference type="Proteomes" id="UP000053660">
    <property type="component" value="Unassembled WGS sequence"/>
</dbReference>
<keyword evidence="3" id="KW-0812">Transmembrane</keyword>
<organism evidence="4 5">
    <name type="scientific">Oesophagostomum dentatum</name>
    <name type="common">Nodular worm</name>
    <dbReference type="NCBI Taxonomy" id="61180"/>
    <lineage>
        <taxon>Eukaryota</taxon>
        <taxon>Metazoa</taxon>
        <taxon>Ecdysozoa</taxon>
        <taxon>Nematoda</taxon>
        <taxon>Chromadorea</taxon>
        <taxon>Rhabditida</taxon>
        <taxon>Rhabditina</taxon>
        <taxon>Rhabditomorpha</taxon>
        <taxon>Strongyloidea</taxon>
        <taxon>Strongylidae</taxon>
        <taxon>Oesophagostomum</taxon>
    </lineage>
</organism>
<sequence>MAELKAALKQAKKLLSEGHSEEALETLQEALDDEIEDYMLFSFAALANANMGDAKQARILYEKAIKLDAKLPAAWQGLYKLFDTGKLPPDDRALEVCNHLIASSDSEEKRHAIEETRRRFYFELNRYDQLEKDPGNDPIFLGKIADKLAKKDVMSTTETALLQKAFEAVKDSFAEIPERNLNYCKFLYTFRDCRDMIEDGLRMCKVSAKITRTRLSHGYGLVSWKSWLRAAQESFTISAPHAKAHRKSNNRTTVNFFCLFLCFLIPQCYLHMLIMPAQYNMQIF</sequence>
<keyword evidence="3" id="KW-0472">Membrane</keyword>
<name>A0A0B1SY01_OESDE</name>
<dbReference type="SUPFAM" id="SSF48452">
    <property type="entry name" value="TPR-like"/>
    <property type="match status" value="1"/>
</dbReference>
<evidence type="ECO:0000313" key="4">
    <source>
        <dbReference type="EMBL" id="KHJ88402.1"/>
    </source>
</evidence>
<reference evidence="4 5" key="1">
    <citation type="submission" date="2014-03" db="EMBL/GenBank/DDBJ databases">
        <title>Draft genome of the hookworm Oesophagostomum dentatum.</title>
        <authorList>
            <person name="Mitreva M."/>
        </authorList>
    </citation>
    <scope>NUCLEOTIDE SEQUENCE [LARGE SCALE GENOMIC DNA]</scope>
    <source>
        <strain evidence="4 5">OD-Hann</strain>
    </source>
</reference>
<dbReference type="InterPro" id="IPR011990">
    <property type="entry name" value="TPR-like_helical_dom_sf"/>
</dbReference>
<feature type="transmembrane region" description="Helical" evidence="3">
    <location>
        <begin position="253"/>
        <end position="274"/>
    </location>
</feature>
<protein>
    <submittedName>
        <fullName evidence="4">Tetratricopeptide repeat protein</fullName>
    </submittedName>
</protein>
<dbReference type="AlphaFoldDB" id="A0A0B1SY01"/>
<keyword evidence="3" id="KW-1133">Transmembrane helix</keyword>
<evidence type="ECO:0000256" key="3">
    <source>
        <dbReference type="SAM" id="Phobius"/>
    </source>
</evidence>
<dbReference type="GO" id="GO:0055087">
    <property type="term" value="C:Ski complex"/>
    <property type="evidence" value="ECO:0007669"/>
    <property type="project" value="InterPro"/>
</dbReference>
<gene>
    <name evidence="4" type="ORF">OESDEN_11804</name>
</gene>
<evidence type="ECO:0000256" key="1">
    <source>
        <dbReference type="ARBA" id="ARBA00022737"/>
    </source>
</evidence>
<keyword evidence="1" id="KW-0677">Repeat</keyword>
<dbReference type="PANTHER" id="PTHR15704">
    <property type="entry name" value="SUPERKILLER 3 PROTEIN-RELATED"/>
    <property type="match status" value="1"/>
</dbReference>